<dbReference type="InterPro" id="IPR029063">
    <property type="entry name" value="SAM-dependent_MTases_sf"/>
</dbReference>
<evidence type="ECO:0000313" key="1">
    <source>
        <dbReference type="EMBL" id="SPT69542.1"/>
    </source>
</evidence>
<sequence length="383" mass="43374">MHTCPYCKSNNVEALKVKREMLIPAPLDKEYRHVNGAFATIRPVLCKDCNLCFNAQEYDQEALDLTCAFGYIKPTDNIGQDHYNKILDLIFKFVKKDDAVIEIGSKTGRLLQLMENAGYSNLTGYDPGAEFESSEHITCIKECFTTDLKDLKRQNCFISQNSLGFFNDLHDFFGFIHQKLNDGGYFIIENVRGHVPLAMQFWFLHMACYESIARDNGFNIVFAKDSEELDGYLHVVLQKRAQGQSYVPYFDDAKLKAMTLNFVQDINRDYLDAEHTDALNTILKTHDEIILWGTGSSAFRILDCADSSLLKNAKFFVVDSDASRKGKYFVSPANVAYEVHHISDLTSCNSKALIIGSSSEYAAEIKNAALKLKKDLENIFCVL</sequence>
<evidence type="ECO:0008006" key="3">
    <source>
        <dbReference type="Google" id="ProtNLM"/>
    </source>
</evidence>
<dbReference type="EMBL" id="UAPV01000001">
    <property type="protein sequence ID" value="SPT69542.1"/>
    <property type="molecule type" value="Genomic_DNA"/>
</dbReference>
<reference evidence="1 2" key="1">
    <citation type="submission" date="2018-06" db="EMBL/GenBank/DDBJ databases">
        <authorList>
            <consortium name="Pathogen Informatics"/>
            <person name="Doyle S."/>
        </authorList>
    </citation>
    <scope>NUCLEOTIDE SEQUENCE [LARGE SCALE GENOMIC DNA]</scope>
    <source>
        <strain evidence="1 2">NCTC13093</strain>
    </source>
</reference>
<organism evidence="1 2">
    <name type="scientific">Anaerobiospirillum thomasii</name>
    <dbReference type="NCBI Taxonomy" id="179995"/>
    <lineage>
        <taxon>Bacteria</taxon>
        <taxon>Pseudomonadati</taxon>
        <taxon>Pseudomonadota</taxon>
        <taxon>Gammaproteobacteria</taxon>
        <taxon>Aeromonadales</taxon>
        <taxon>Succinivibrionaceae</taxon>
        <taxon>Anaerobiospirillum</taxon>
    </lineage>
</organism>
<dbReference type="AlphaFoldDB" id="A0A2X0X2D1"/>
<dbReference type="Pfam" id="PF13489">
    <property type="entry name" value="Methyltransf_23"/>
    <property type="match status" value="1"/>
</dbReference>
<evidence type="ECO:0000313" key="2">
    <source>
        <dbReference type="Proteomes" id="UP000250086"/>
    </source>
</evidence>
<protein>
    <recommendedName>
        <fullName evidence="3">C-methyltransferase C-terminal domain</fullName>
    </recommendedName>
</protein>
<dbReference type="OrthoDB" id="9815644at2"/>
<name>A0A2X0X2D1_9GAMM</name>
<keyword evidence="2" id="KW-1185">Reference proteome</keyword>
<dbReference type="SUPFAM" id="SSF53335">
    <property type="entry name" value="S-adenosyl-L-methionine-dependent methyltransferases"/>
    <property type="match status" value="1"/>
</dbReference>
<gene>
    <name evidence="1" type="ORF">NCTC13093_00919</name>
</gene>
<dbReference type="Gene3D" id="3.40.50.150">
    <property type="entry name" value="Vaccinia Virus protein VP39"/>
    <property type="match status" value="1"/>
</dbReference>
<dbReference type="RefSeq" id="WP_113743702.1">
    <property type="nucleotide sequence ID" value="NZ_UAPU01000007.1"/>
</dbReference>
<dbReference type="Proteomes" id="UP000250086">
    <property type="component" value="Unassembled WGS sequence"/>
</dbReference>
<accession>A0A2X0X2D1</accession>
<proteinExistence type="predicted"/>